<dbReference type="GO" id="GO:0016042">
    <property type="term" value="P:lipid catabolic process"/>
    <property type="evidence" value="ECO:0007669"/>
    <property type="project" value="UniProtKB-KW"/>
</dbReference>
<dbReference type="RefSeq" id="WP_005893708.1">
    <property type="nucleotide sequence ID" value="NZ_AQGQ01000012.1"/>
</dbReference>
<reference evidence="4 5" key="1">
    <citation type="journal article" date="2013" name="Genome Announc.">
        <title>Draft Genome Sequence of Aeromonas molluscorum Strain 848TT, Isolated from Bivalve Molluscs.</title>
        <authorList>
            <person name="Spataro N."/>
            <person name="Farfan M."/>
            <person name="Albarral V."/>
            <person name="Sanglas A."/>
            <person name="Loren J.G."/>
            <person name="Fuste M.C."/>
            <person name="Bosch E."/>
        </authorList>
    </citation>
    <scope>NUCLEOTIDE SEQUENCE [LARGE SCALE GENOMIC DNA]</scope>
    <source>
        <strain evidence="4 5">848</strain>
    </source>
</reference>
<evidence type="ECO:0000313" key="4">
    <source>
        <dbReference type="EMBL" id="EOD56444.1"/>
    </source>
</evidence>
<evidence type="ECO:0000256" key="2">
    <source>
        <dbReference type="ARBA" id="ARBA00023098"/>
    </source>
</evidence>
<dbReference type="AlphaFoldDB" id="R1HDI1"/>
<accession>R1HDI1</accession>
<organism evidence="4 5">
    <name type="scientific">Aeromonas molluscorum 848</name>
    <dbReference type="NCBI Taxonomy" id="1268236"/>
    <lineage>
        <taxon>Bacteria</taxon>
        <taxon>Pseudomonadati</taxon>
        <taxon>Pseudomonadota</taxon>
        <taxon>Gammaproteobacteria</taxon>
        <taxon>Aeromonadales</taxon>
        <taxon>Aeromonadaceae</taxon>
        <taxon>Aeromonas</taxon>
    </lineage>
</organism>
<keyword evidence="2" id="KW-0443">Lipid metabolism</keyword>
<keyword evidence="1" id="KW-0442">Lipid degradation</keyword>
<comment type="caution">
    <text evidence="4">The sequence shown here is derived from an EMBL/GenBank/DDBJ whole genome shotgun (WGS) entry which is preliminary data.</text>
</comment>
<dbReference type="OrthoDB" id="5758827at2"/>
<dbReference type="EMBL" id="AQGQ01000012">
    <property type="protein sequence ID" value="EOD56444.1"/>
    <property type="molecule type" value="Genomic_DNA"/>
</dbReference>
<dbReference type="InterPro" id="IPR029058">
    <property type="entry name" value="AB_hydrolase_fold"/>
</dbReference>
<dbReference type="PANTHER" id="PTHR11005">
    <property type="entry name" value="LYSOSOMAL ACID LIPASE-RELATED"/>
    <property type="match status" value="1"/>
</dbReference>
<dbReference type="InterPro" id="IPR000073">
    <property type="entry name" value="AB_hydrolase_1"/>
</dbReference>
<feature type="domain" description="AB hydrolase-1" evidence="3">
    <location>
        <begin position="32"/>
        <end position="174"/>
    </location>
</feature>
<protein>
    <submittedName>
        <fullName evidence="4">Esterase/lipase</fullName>
    </submittedName>
</protein>
<dbReference type="SUPFAM" id="SSF53474">
    <property type="entry name" value="alpha/beta-Hydrolases"/>
    <property type="match status" value="1"/>
</dbReference>
<dbReference type="Pfam" id="PF00561">
    <property type="entry name" value="Abhydrolase_1"/>
    <property type="match status" value="1"/>
</dbReference>
<sequence length="303" mass="34515">MELLQHSHFVSCGEHKLHLRQIGPTLVTQAEPVLMVHGAIENGRIFYTESGKGLACFLARHGYQVYVADFRGRGRSEPSIAKVQDHGQHELITEDLPALQAWIRARHPGHKVHWVAHSWGGVLMASTLVRFPEQAAGVASLLFFGSKRGISVHSPERWFKVDLIWNRLAPWLARRRGFLAARRLKIGADDEPLRYLEETIPWVKCGPWQDPYDGFAYDEAAERVAWPPLWLISAKADRVLGHPEDVYRFGAELGIRAQPRHTRLGRDRGNRLDYDHINMLTAPQAIEDHFPEVLRWLDHPPAG</sequence>
<evidence type="ECO:0000259" key="3">
    <source>
        <dbReference type="Pfam" id="PF00561"/>
    </source>
</evidence>
<name>R1HDI1_9GAMM</name>
<proteinExistence type="predicted"/>
<dbReference type="Gene3D" id="3.40.50.1820">
    <property type="entry name" value="alpha/beta hydrolase"/>
    <property type="match status" value="1"/>
</dbReference>
<gene>
    <name evidence="4" type="ORF">G113_03831</name>
</gene>
<dbReference type="PATRIC" id="fig|1268236.3.peg.766"/>
<dbReference type="Proteomes" id="UP000013526">
    <property type="component" value="Unassembled WGS sequence"/>
</dbReference>
<evidence type="ECO:0000256" key="1">
    <source>
        <dbReference type="ARBA" id="ARBA00022963"/>
    </source>
</evidence>
<keyword evidence="5" id="KW-1185">Reference proteome</keyword>
<evidence type="ECO:0000313" key="5">
    <source>
        <dbReference type="Proteomes" id="UP000013526"/>
    </source>
</evidence>